<dbReference type="FunFam" id="3.30.230.10:FF:000002">
    <property type="entry name" value="30S ribosomal protein S5"/>
    <property type="match status" value="1"/>
</dbReference>
<sequence length="445" mass="50843">MSTYLLNVTKSLQNLTINTHRKLGPLLNKKLDIDYSRKNVIFSNPTRNTNFFNKLPAESLWKGNTSVSNAGRKRGRAKTVNKRNIKDLNRGQVIGVGKANIMWPGLSTPIIRGKEIIEQQQLPEDPEREQKLIKMRDQMGKFRFPKISPIDRGWSGAKMPGRSIGPPDAVTDDETFEGFDTRVLELKTVFNMKGNYGRKRRVSVLSVTGNKNGLAGFANGKGLEPRTAMRKSKNRAGQKLIHIKLFNNHTVYHDFFTQFGATKITVSPKPEGYGLRCHRAIKTMCEVIGIKDLFAKVEGSTNINHITKAFFLGLVNQKTHAEIAQEKGLHLVQYSEATGFFPTVLASPTKCRTEEEIDKKEILDFKLYCMDGKVTLRKKKIPPFYTNHKSWQLYLRKQEKIRNQDQVRINLKVEYGEVRSFLTDKYPECKPAKWVKQKDPEAEEN</sequence>
<keyword evidence="4" id="KW-0496">Mitochondrion</keyword>
<dbReference type="SUPFAM" id="SSF54211">
    <property type="entry name" value="Ribosomal protein S5 domain 2-like"/>
    <property type="match status" value="1"/>
</dbReference>
<evidence type="ECO:0000256" key="7">
    <source>
        <dbReference type="ARBA" id="ARBA00041606"/>
    </source>
</evidence>
<dbReference type="Gene3D" id="3.30.230.10">
    <property type="match status" value="1"/>
</dbReference>
<reference evidence="12 13" key="1">
    <citation type="journal article" date="2021" name="BMC Biol.">
        <title>Horizontally acquired antibacterial genes associated with adaptive radiation of ladybird beetles.</title>
        <authorList>
            <person name="Li H.S."/>
            <person name="Tang X.F."/>
            <person name="Huang Y.H."/>
            <person name="Xu Z.Y."/>
            <person name="Chen M.L."/>
            <person name="Du X.Y."/>
            <person name="Qiu B.Y."/>
            <person name="Chen P.T."/>
            <person name="Zhang W."/>
            <person name="Slipinski A."/>
            <person name="Escalona H.E."/>
            <person name="Waterhouse R.M."/>
            <person name="Zwick A."/>
            <person name="Pang H."/>
        </authorList>
    </citation>
    <scope>NUCLEOTIDE SEQUENCE [LARGE SCALE GENOMIC DNA]</scope>
    <source>
        <strain evidence="12">SYSU2018</strain>
    </source>
</reference>
<evidence type="ECO:0000256" key="5">
    <source>
        <dbReference type="ARBA" id="ARBA00023274"/>
    </source>
</evidence>
<comment type="caution">
    <text evidence="12">The sequence shown here is derived from an EMBL/GenBank/DDBJ whole genome shotgun (WGS) entry which is preliminary data.</text>
</comment>
<dbReference type="GO" id="GO:0005763">
    <property type="term" value="C:mitochondrial small ribosomal subunit"/>
    <property type="evidence" value="ECO:0007669"/>
    <property type="project" value="UniProtKB-ARBA"/>
</dbReference>
<dbReference type="SUPFAM" id="SSF54768">
    <property type="entry name" value="dsRNA-binding domain-like"/>
    <property type="match status" value="1"/>
</dbReference>
<dbReference type="Pfam" id="PF21251">
    <property type="entry name" value="Ribosomal_uS5m_N"/>
    <property type="match status" value="1"/>
</dbReference>
<evidence type="ECO:0000256" key="9">
    <source>
        <dbReference type="PROSITE-ProRule" id="PRU00268"/>
    </source>
</evidence>
<protein>
    <recommendedName>
        <fullName evidence="6">Small ribosomal subunit protein uS5m</fullName>
    </recommendedName>
    <alternativeName>
        <fullName evidence="7">28S ribosomal protein S5, mitochondrial</fullName>
    </alternativeName>
</protein>
<evidence type="ECO:0000256" key="8">
    <source>
        <dbReference type="ARBA" id="ARBA00062683"/>
    </source>
</evidence>
<dbReference type="GO" id="GO:0003735">
    <property type="term" value="F:structural constituent of ribosome"/>
    <property type="evidence" value="ECO:0007669"/>
    <property type="project" value="UniProtKB-UniRule"/>
</dbReference>
<evidence type="ECO:0000256" key="10">
    <source>
        <dbReference type="RuleBase" id="RU003823"/>
    </source>
</evidence>
<dbReference type="InterPro" id="IPR048584">
    <property type="entry name" value="Ribosomal_uS5m_N"/>
</dbReference>
<evidence type="ECO:0000313" key="13">
    <source>
        <dbReference type="Proteomes" id="UP001516400"/>
    </source>
</evidence>
<feature type="domain" description="S5 DRBM" evidence="11">
    <location>
        <begin position="179"/>
        <end position="243"/>
    </location>
</feature>
<evidence type="ECO:0000256" key="2">
    <source>
        <dbReference type="ARBA" id="ARBA00008945"/>
    </source>
</evidence>
<comment type="subcellular location">
    <subcellularLocation>
        <location evidence="1">Mitochondrion</location>
    </subcellularLocation>
</comment>
<dbReference type="InterPro" id="IPR020568">
    <property type="entry name" value="Ribosomal_Su5_D2-typ_SF"/>
</dbReference>
<dbReference type="PANTHER" id="PTHR48277">
    <property type="entry name" value="MITOCHONDRIAL RIBOSOMAL PROTEIN S5"/>
    <property type="match status" value="1"/>
</dbReference>
<dbReference type="Pfam" id="PF00333">
    <property type="entry name" value="Ribosomal_S5"/>
    <property type="match status" value="1"/>
</dbReference>
<dbReference type="InterPro" id="IPR005324">
    <property type="entry name" value="Ribosomal_uS5_C"/>
</dbReference>
<name>A0ABD2PC65_9CUCU</name>
<dbReference type="AlphaFoldDB" id="A0ABD2PC65"/>
<dbReference type="EMBL" id="JABFTP020000185">
    <property type="protein sequence ID" value="KAL3288524.1"/>
    <property type="molecule type" value="Genomic_DNA"/>
</dbReference>
<dbReference type="GO" id="GO:0005743">
    <property type="term" value="C:mitochondrial inner membrane"/>
    <property type="evidence" value="ECO:0007669"/>
    <property type="project" value="UniProtKB-ARBA"/>
</dbReference>
<organism evidence="12 13">
    <name type="scientific">Cryptolaemus montrouzieri</name>
    <dbReference type="NCBI Taxonomy" id="559131"/>
    <lineage>
        <taxon>Eukaryota</taxon>
        <taxon>Metazoa</taxon>
        <taxon>Ecdysozoa</taxon>
        <taxon>Arthropoda</taxon>
        <taxon>Hexapoda</taxon>
        <taxon>Insecta</taxon>
        <taxon>Pterygota</taxon>
        <taxon>Neoptera</taxon>
        <taxon>Endopterygota</taxon>
        <taxon>Coleoptera</taxon>
        <taxon>Polyphaga</taxon>
        <taxon>Cucujiformia</taxon>
        <taxon>Coccinelloidea</taxon>
        <taxon>Coccinellidae</taxon>
        <taxon>Scymninae</taxon>
        <taxon>Scymnini</taxon>
        <taxon>Cryptolaemus</taxon>
    </lineage>
</organism>
<evidence type="ECO:0000256" key="3">
    <source>
        <dbReference type="ARBA" id="ARBA00022980"/>
    </source>
</evidence>
<evidence type="ECO:0000256" key="6">
    <source>
        <dbReference type="ARBA" id="ARBA00039335"/>
    </source>
</evidence>
<evidence type="ECO:0000256" key="1">
    <source>
        <dbReference type="ARBA" id="ARBA00004173"/>
    </source>
</evidence>
<dbReference type="Gene3D" id="3.30.160.20">
    <property type="match status" value="1"/>
</dbReference>
<dbReference type="InterPro" id="IPR000851">
    <property type="entry name" value="Ribosomal_uS5"/>
</dbReference>
<dbReference type="Pfam" id="PF03719">
    <property type="entry name" value="Ribosomal_S5_C"/>
    <property type="match status" value="1"/>
</dbReference>
<dbReference type="Proteomes" id="UP001516400">
    <property type="component" value="Unassembled WGS sequence"/>
</dbReference>
<dbReference type="PANTHER" id="PTHR48277:SF1">
    <property type="entry name" value="MITOCHONDRIAL RIBOSOMAL PROTEIN S5"/>
    <property type="match status" value="1"/>
</dbReference>
<dbReference type="InterPro" id="IPR014721">
    <property type="entry name" value="Ribsml_uS5_D2-typ_fold_subgr"/>
</dbReference>
<gene>
    <name evidence="12" type="ORF">HHI36_002965</name>
</gene>
<comment type="subunit">
    <text evidence="8">Component of the mitochondrial ribosome small subunit (28S) which comprises a 12S rRNA and about 30 distinct proteins.</text>
</comment>
<comment type="similarity">
    <text evidence="2 10">Belongs to the universal ribosomal protein uS5 family.</text>
</comment>
<evidence type="ECO:0000259" key="11">
    <source>
        <dbReference type="PROSITE" id="PS50881"/>
    </source>
</evidence>
<dbReference type="PROSITE" id="PS50881">
    <property type="entry name" value="S5_DSRBD"/>
    <property type="match status" value="1"/>
</dbReference>
<keyword evidence="13" id="KW-1185">Reference proteome</keyword>
<evidence type="ECO:0000256" key="4">
    <source>
        <dbReference type="ARBA" id="ARBA00023128"/>
    </source>
</evidence>
<proteinExistence type="inferred from homology"/>
<evidence type="ECO:0000313" key="12">
    <source>
        <dbReference type="EMBL" id="KAL3288524.1"/>
    </source>
</evidence>
<keyword evidence="3 9" id="KW-0689">Ribosomal protein</keyword>
<dbReference type="InterPro" id="IPR013810">
    <property type="entry name" value="Ribosomal_uS5_N"/>
</dbReference>
<dbReference type="FunFam" id="3.30.160.20:FF:000022">
    <property type="entry name" value="28S ribosomal protein S5, mitochondrial"/>
    <property type="match status" value="1"/>
</dbReference>
<accession>A0ABD2PC65</accession>
<keyword evidence="5 9" id="KW-0687">Ribonucleoprotein</keyword>